<evidence type="ECO:0000256" key="3">
    <source>
        <dbReference type="ARBA" id="ARBA00022605"/>
    </source>
</evidence>
<reference evidence="10 11" key="1">
    <citation type="submission" date="2024-09" db="EMBL/GenBank/DDBJ databases">
        <authorList>
            <person name="Sun Q."/>
            <person name="Mori K."/>
        </authorList>
    </citation>
    <scope>NUCLEOTIDE SEQUENCE [LARGE SCALE GENOMIC DNA]</scope>
    <source>
        <strain evidence="10 11">NCAIM B.02301</strain>
    </source>
</reference>
<dbReference type="HAMAP" id="MF_00131">
    <property type="entry name" value="Trp_synth_alpha"/>
    <property type="match status" value="1"/>
</dbReference>
<dbReference type="InterPro" id="IPR002028">
    <property type="entry name" value="Trp_synthase_suA"/>
</dbReference>
<dbReference type="EMBL" id="JBHLTR010000136">
    <property type="protein sequence ID" value="MFC0562539.1"/>
    <property type="molecule type" value="Genomic_DNA"/>
</dbReference>
<evidence type="ECO:0000256" key="8">
    <source>
        <dbReference type="HAMAP-Rule" id="MF_00131"/>
    </source>
</evidence>
<organism evidence="10 11">
    <name type="scientific">Halalkalibacter alkalisediminis</name>
    <dbReference type="NCBI Taxonomy" id="935616"/>
    <lineage>
        <taxon>Bacteria</taxon>
        <taxon>Bacillati</taxon>
        <taxon>Bacillota</taxon>
        <taxon>Bacilli</taxon>
        <taxon>Bacillales</taxon>
        <taxon>Bacillaceae</taxon>
        <taxon>Halalkalibacter</taxon>
    </lineage>
</organism>
<dbReference type="RefSeq" id="WP_273847586.1">
    <property type="nucleotide sequence ID" value="NZ_JAQQWT010000028.1"/>
</dbReference>
<feature type="active site" description="Proton acceptor" evidence="8">
    <location>
        <position position="60"/>
    </location>
</feature>
<evidence type="ECO:0000256" key="9">
    <source>
        <dbReference type="RuleBase" id="RU003662"/>
    </source>
</evidence>
<evidence type="ECO:0000313" key="11">
    <source>
        <dbReference type="Proteomes" id="UP001589833"/>
    </source>
</evidence>
<evidence type="ECO:0000256" key="5">
    <source>
        <dbReference type="ARBA" id="ARBA00023141"/>
    </source>
</evidence>
<dbReference type="InterPro" id="IPR011060">
    <property type="entry name" value="RibuloseP-bd_barrel"/>
</dbReference>
<dbReference type="CDD" id="cd04724">
    <property type="entry name" value="Tryptophan_synthase_alpha"/>
    <property type="match status" value="1"/>
</dbReference>
<keyword evidence="3 8" id="KW-0028">Amino-acid biosynthesis</keyword>
<keyword evidence="5 8" id="KW-0057">Aromatic amino acid biosynthesis</keyword>
<comment type="caution">
    <text evidence="10">The sequence shown here is derived from an EMBL/GenBank/DDBJ whole genome shotgun (WGS) entry which is preliminary data.</text>
</comment>
<dbReference type="Proteomes" id="UP001589833">
    <property type="component" value="Unassembled WGS sequence"/>
</dbReference>
<dbReference type="Gene3D" id="3.20.20.70">
    <property type="entry name" value="Aldolase class I"/>
    <property type="match status" value="1"/>
</dbReference>
<comment type="similarity">
    <text evidence="8 9">Belongs to the TrpA family.</text>
</comment>
<dbReference type="SUPFAM" id="SSF51366">
    <property type="entry name" value="Ribulose-phoshate binding barrel"/>
    <property type="match status" value="1"/>
</dbReference>
<dbReference type="InterPro" id="IPR013785">
    <property type="entry name" value="Aldolase_TIM"/>
</dbReference>
<proteinExistence type="inferred from homology"/>
<dbReference type="EC" id="4.2.1.20" evidence="8"/>
<keyword evidence="11" id="KW-1185">Reference proteome</keyword>
<dbReference type="NCBIfam" id="TIGR00262">
    <property type="entry name" value="trpA"/>
    <property type="match status" value="1"/>
</dbReference>
<accession>A0ABV6NPE0</accession>
<dbReference type="PANTHER" id="PTHR43406:SF1">
    <property type="entry name" value="TRYPTOPHAN SYNTHASE ALPHA CHAIN, CHLOROPLASTIC"/>
    <property type="match status" value="1"/>
</dbReference>
<evidence type="ECO:0000256" key="1">
    <source>
        <dbReference type="ARBA" id="ARBA00004733"/>
    </source>
</evidence>
<comment type="function">
    <text evidence="8">The alpha subunit is responsible for the aldol cleavage of indoleglycerol phosphate to indole and glyceraldehyde 3-phosphate.</text>
</comment>
<evidence type="ECO:0000256" key="2">
    <source>
        <dbReference type="ARBA" id="ARBA00011270"/>
    </source>
</evidence>
<evidence type="ECO:0000313" key="10">
    <source>
        <dbReference type="EMBL" id="MFC0562539.1"/>
    </source>
</evidence>
<comment type="subunit">
    <text evidence="2 8">Tetramer of two alpha and two beta chains.</text>
</comment>
<protein>
    <recommendedName>
        <fullName evidence="8">Tryptophan synthase alpha chain</fullName>
        <ecNumber evidence="8">4.2.1.20</ecNumber>
    </recommendedName>
</protein>
<evidence type="ECO:0000256" key="7">
    <source>
        <dbReference type="ARBA" id="ARBA00049047"/>
    </source>
</evidence>
<evidence type="ECO:0000256" key="4">
    <source>
        <dbReference type="ARBA" id="ARBA00022822"/>
    </source>
</evidence>
<comment type="catalytic activity">
    <reaction evidence="7 8">
        <text>(1S,2R)-1-C-(indol-3-yl)glycerol 3-phosphate + L-serine = D-glyceraldehyde 3-phosphate + L-tryptophan + H2O</text>
        <dbReference type="Rhea" id="RHEA:10532"/>
        <dbReference type="ChEBI" id="CHEBI:15377"/>
        <dbReference type="ChEBI" id="CHEBI:33384"/>
        <dbReference type="ChEBI" id="CHEBI:57912"/>
        <dbReference type="ChEBI" id="CHEBI:58866"/>
        <dbReference type="ChEBI" id="CHEBI:59776"/>
        <dbReference type="EC" id="4.2.1.20"/>
    </reaction>
</comment>
<name>A0ABV6NPE0_9BACI</name>
<comment type="pathway">
    <text evidence="1 8">Amino-acid biosynthesis; L-tryptophan biosynthesis; L-tryptophan from chorismate: step 5/5.</text>
</comment>
<keyword evidence="6 8" id="KW-0456">Lyase</keyword>
<dbReference type="PANTHER" id="PTHR43406">
    <property type="entry name" value="TRYPTOPHAN SYNTHASE, ALPHA CHAIN"/>
    <property type="match status" value="1"/>
</dbReference>
<dbReference type="Pfam" id="PF00290">
    <property type="entry name" value="Trp_syntA"/>
    <property type="match status" value="1"/>
</dbReference>
<keyword evidence="4 8" id="KW-0822">Tryptophan biosynthesis</keyword>
<gene>
    <name evidence="8 10" type="primary">trpA</name>
    <name evidence="10" type="ORF">ACFFH4_27325</name>
</gene>
<dbReference type="GO" id="GO:0004834">
    <property type="term" value="F:tryptophan synthase activity"/>
    <property type="evidence" value="ECO:0007669"/>
    <property type="project" value="UniProtKB-EC"/>
</dbReference>
<evidence type="ECO:0000256" key="6">
    <source>
        <dbReference type="ARBA" id="ARBA00023239"/>
    </source>
</evidence>
<sequence length="270" mass="29119">MSRIQETFARLRKKKEGALIPYIPVGYPTAESSERLIRTICESGADLLELGVPYADPLADGPTIQEAGAQALANGTNLGSCIEMVARLRASGLETPIVLMGYCNSFLAYGLESLAQDTAKAGVDGLIIPDLPSTMADPWAEVFRPFGLDLIFFLAPTTSETRLASVVQKSTGFLYCISVTGVTGERDSLPEQLPAFLKQVRTVTDLPLCVGFGISRFQHVSDIIPYVDGVIVGSALINVIKEADPDEVEEKVRAYINTMKEATRTVVSQS</sequence>
<feature type="active site" description="Proton acceptor" evidence="8">
    <location>
        <position position="49"/>
    </location>
</feature>